<dbReference type="GO" id="GO:0008250">
    <property type="term" value="C:oligosaccharyltransferase complex"/>
    <property type="evidence" value="ECO:0007669"/>
    <property type="project" value="TreeGrafter"/>
</dbReference>
<evidence type="ECO:0000256" key="7">
    <source>
        <dbReference type="ARBA" id="ARBA00022989"/>
    </source>
</evidence>
<feature type="domain" description="OST48 middle" evidence="11">
    <location>
        <begin position="287"/>
        <end position="424"/>
    </location>
</feature>
<evidence type="ECO:0000256" key="2">
    <source>
        <dbReference type="ARBA" id="ARBA00004922"/>
    </source>
</evidence>
<name>A0AAN7VC35_9COLE</name>
<dbReference type="Pfam" id="PF03345">
    <property type="entry name" value="OST48_N"/>
    <property type="match status" value="1"/>
</dbReference>
<keyword evidence="5 9" id="KW-0812">Transmembrane</keyword>
<dbReference type="InterPro" id="IPR055457">
    <property type="entry name" value="OST48_N"/>
</dbReference>
<dbReference type="EMBL" id="JAVRBK010000004">
    <property type="protein sequence ID" value="KAK5645570.1"/>
    <property type="molecule type" value="Genomic_DNA"/>
</dbReference>
<dbReference type="InterPro" id="IPR005013">
    <property type="entry name" value="DDOST_48_kDa_subunit"/>
</dbReference>
<comment type="function">
    <text evidence="9">Subunit of the oligosaccharyl transferase (OST) complex that catalyzes the initial transfer of a defined glycan (Glc(3)Man(9)GlcNAc(2) in eukaryotes) from the lipid carrier dolichol-pyrophosphate to an asparagine residue within an Asn-X-Ser/Thr consensus motif in nascent polypeptide chains, the first step in protein N-glycosylation. N-glycosylation occurs cotranslationally and the complex associates with the Sec61 complex at the channel-forming translocon complex that mediates protein translocation across the endoplasmic reticulum (ER).</text>
</comment>
<evidence type="ECO:0000256" key="3">
    <source>
        <dbReference type="ARBA" id="ARBA00008743"/>
    </source>
</evidence>
<comment type="caution">
    <text evidence="12">The sequence shown here is derived from an EMBL/GenBank/DDBJ whole genome shotgun (WGS) entry which is preliminary data.</text>
</comment>
<keyword evidence="6 9" id="KW-0256">Endoplasmic reticulum</keyword>
<keyword evidence="8 9" id="KW-0472">Membrane</keyword>
<comment type="similarity">
    <text evidence="3 9">Belongs to the DDOST 48 kDa subunit family.</text>
</comment>
<feature type="transmembrane region" description="Helical" evidence="9">
    <location>
        <begin position="401"/>
        <end position="424"/>
    </location>
</feature>
<keyword evidence="7 9" id="KW-1133">Transmembrane helix</keyword>
<protein>
    <recommendedName>
        <fullName evidence="4 9">Dolichyl-diphosphooligosaccharide--protein glycosyltransferase 48 kDa subunit</fullName>
        <shortName evidence="9">Oligosaccharyl transferase 48 kDa subunit</shortName>
    </recommendedName>
</protein>
<sequence length="435" mass="48948">MNFIIYLIFSILSVVNASGNTLVLLDNQVIRETHSIFFKLLQDAGYQLTFKIADDSTLHLSKYGEYLYDNLIIFAPSVEEFGGSLNVDAITQFIDEGGNVFVAGSSATGDILRELASECGFEVDEEGAFVIDHLNYDVSDNGQHTKIVVPSEFLIDAPIIVGERKAIAPLLYRGTGILADPENPLVLPILTADSTAYSYIPEQQIKEYPHAVGKNTVLIAGLQARNNARIVFSGSLDFFSDDYFTSSVQKGEQGDKVPVSGNQKVALSIADWVFKQRGQLRVRSVKHHKQGEKVPPQAYTIMDQIVYSIEVDILESGEWKPFNTNDIQLEFVRIDPFIRTTLTRKVPGKYEAIFKIPDVYGVYQLNVDYDRVGYTRLYSSTQVSVRPLQHTQYERFIPSAYPYYISAFSMMFGVFLFSFVFLHYKDEPTTKTKGD</sequence>
<accession>A0AAN7VC35</accession>
<comment type="pathway">
    <text evidence="2 9">Protein modification; protein glycosylation.</text>
</comment>
<comment type="subunit">
    <text evidence="9">Component of the oligosaccharyltransferase (OST) complex.</text>
</comment>
<evidence type="ECO:0000256" key="8">
    <source>
        <dbReference type="ARBA" id="ARBA00023136"/>
    </source>
</evidence>
<reference evidence="12 13" key="1">
    <citation type="journal article" date="2024" name="Insects">
        <title>An Improved Chromosome-Level Genome Assembly of the Firefly Pyrocoelia pectoralis.</title>
        <authorList>
            <person name="Fu X."/>
            <person name="Meyer-Rochow V.B."/>
            <person name="Ballantyne L."/>
            <person name="Zhu X."/>
        </authorList>
    </citation>
    <scope>NUCLEOTIDE SEQUENCE [LARGE SCALE GENOMIC DNA]</scope>
    <source>
        <strain evidence="12">XCY_ONT2</strain>
    </source>
</reference>
<evidence type="ECO:0000256" key="4">
    <source>
        <dbReference type="ARBA" id="ARBA00013350"/>
    </source>
</evidence>
<feature type="chain" id="PRO_5042661765" description="Dolichyl-diphosphooligosaccharide--protein glycosyltransferase 48 kDa subunit" evidence="9">
    <location>
        <begin position="18"/>
        <end position="435"/>
    </location>
</feature>
<dbReference type="PANTHER" id="PTHR10830">
    <property type="entry name" value="DOLICHYL-DIPHOSPHOOLIGOSACCHARIDE--PROTEIN GLYCOSYLTRANSFERASE 48 KDA SUBUNIT"/>
    <property type="match status" value="1"/>
</dbReference>
<evidence type="ECO:0000256" key="6">
    <source>
        <dbReference type="ARBA" id="ARBA00022824"/>
    </source>
</evidence>
<keyword evidence="9" id="KW-0732">Signal</keyword>
<evidence type="ECO:0000256" key="9">
    <source>
        <dbReference type="RuleBase" id="RU361142"/>
    </source>
</evidence>
<dbReference type="InterPro" id="IPR055459">
    <property type="entry name" value="OST48_MD"/>
</dbReference>
<feature type="signal peptide" evidence="9">
    <location>
        <begin position="1"/>
        <end position="17"/>
    </location>
</feature>
<dbReference type="GO" id="GO:0018279">
    <property type="term" value="P:protein N-linked glycosylation via asparagine"/>
    <property type="evidence" value="ECO:0007669"/>
    <property type="project" value="UniProtKB-UniRule"/>
</dbReference>
<feature type="domain" description="OST48 N-terminal" evidence="10">
    <location>
        <begin position="20"/>
        <end position="273"/>
    </location>
</feature>
<dbReference type="Pfam" id="PF23358">
    <property type="entry name" value="OST48_MD"/>
    <property type="match status" value="1"/>
</dbReference>
<evidence type="ECO:0000259" key="11">
    <source>
        <dbReference type="Pfam" id="PF23358"/>
    </source>
</evidence>
<proteinExistence type="inferred from homology"/>
<dbReference type="Proteomes" id="UP001329430">
    <property type="component" value="Chromosome 4"/>
</dbReference>
<comment type="subcellular location">
    <subcellularLocation>
        <location evidence="1 9">Endoplasmic reticulum membrane</location>
        <topology evidence="1 9">Single-pass type I membrane protein</topology>
    </subcellularLocation>
</comment>
<evidence type="ECO:0000259" key="10">
    <source>
        <dbReference type="Pfam" id="PF03345"/>
    </source>
</evidence>
<evidence type="ECO:0000313" key="13">
    <source>
        <dbReference type="Proteomes" id="UP001329430"/>
    </source>
</evidence>
<dbReference type="PANTHER" id="PTHR10830:SF0">
    <property type="entry name" value="DOLICHYL-DIPHOSPHOOLIGOSACCHARIDE--PROTEIN GLYCOSYLTRANSFERASE 48 KDA SUBUNIT"/>
    <property type="match status" value="1"/>
</dbReference>
<gene>
    <name evidence="12" type="ORF">RI129_006870</name>
</gene>
<keyword evidence="13" id="KW-1185">Reference proteome</keyword>
<organism evidence="12 13">
    <name type="scientific">Pyrocoelia pectoralis</name>
    <dbReference type="NCBI Taxonomy" id="417401"/>
    <lineage>
        <taxon>Eukaryota</taxon>
        <taxon>Metazoa</taxon>
        <taxon>Ecdysozoa</taxon>
        <taxon>Arthropoda</taxon>
        <taxon>Hexapoda</taxon>
        <taxon>Insecta</taxon>
        <taxon>Pterygota</taxon>
        <taxon>Neoptera</taxon>
        <taxon>Endopterygota</taxon>
        <taxon>Coleoptera</taxon>
        <taxon>Polyphaga</taxon>
        <taxon>Elateriformia</taxon>
        <taxon>Elateroidea</taxon>
        <taxon>Lampyridae</taxon>
        <taxon>Lampyrinae</taxon>
        <taxon>Pyrocoelia</taxon>
    </lineage>
</organism>
<evidence type="ECO:0000313" key="12">
    <source>
        <dbReference type="EMBL" id="KAK5645570.1"/>
    </source>
</evidence>
<evidence type="ECO:0000256" key="1">
    <source>
        <dbReference type="ARBA" id="ARBA00004115"/>
    </source>
</evidence>
<dbReference type="AlphaFoldDB" id="A0AAN7VC35"/>
<evidence type="ECO:0000256" key="5">
    <source>
        <dbReference type="ARBA" id="ARBA00022692"/>
    </source>
</evidence>